<dbReference type="SUPFAM" id="SSF47370">
    <property type="entry name" value="Bromodomain"/>
    <property type="match status" value="1"/>
</dbReference>
<dbReference type="PANTHER" id="PTHR22880">
    <property type="entry name" value="FALZ-RELATED BROMODOMAIN-CONTAINING PROTEINS"/>
    <property type="match status" value="1"/>
</dbReference>
<keyword evidence="1 2" id="KW-0103">Bromodomain</keyword>
<dbReference type="SMART" id="SM00297">
    <property type="entry name" value="BROMO"/>
    <property type="match status" value="1"/>
</dbReference>
<dbReference type="InterPro" id="IPR050935">
    <property type="entry name" value="Bromo_chromatin_reader"/>
</dbReference>
<dbReference type="PANTHER" id="PTHR22880:SF225">
    <property type="entry name" value="BROMODOMAIN-CONTAINING PROTEIN BET-1-RELATED"/>
    <property type="match status" value="1"/>
</dbReference>
<dbReference type="PROSITE" id="PS50014">
    <property type="entry name" value="BROMODOMAIN_2"/>
    <property type="match status" value="1"/>
</dbReference>
<gene>
    <name evidence="6" type="ORF">CHYS00102_LOCUS13923</name>
</gene>
<evidence type="ECO:0000313" key="6">
    <source>
        <dbReference type="EMBL" id="CAD8886725.1"/>
    </source>
</evidence>
<dbReference type="GO" id="GO:0006338">
    <property type="term" value="P:chromatin remodeling"/>
    <property type="evidence" value="ECO:0007669"/>
    <property type="project" value="TreeGrafter"/>
</dbReference>
<evidence type="ECO:0008006" key="7">
    <source>
        <dbReference type="Google" id="ProtNLM"/>
    </source>
</evidence>
<evidence type="ECO:0000256" key="1">
    <source>
        <dbReference type="ARBA" id="ARBA00023117"/>
    </source>
</evidence>
<dbReference type="PRINTS" id="PR00503">
    <property type="entry name" value="BROMODOMAIN"/>
</dbReference>
<evidence type="ECO:0000259" key="4">
    <source>
        <dbReference type="PROSITE" id="PS50014"/>
    </source>
</evidence>
<evidence type="ECO:0000259" key="5">
    <source>
        <dbReference type="PROSITE" id="PS51525"/>
    </source>
</evidence>
<reference evidence="6" key="1">
    <citation type="submission" date="2021-01" db="EMBL/GenBank/DDBJ databases">
        <authorList>
            <person name="Corre E."/>
            <person name="Pelletier E."/>
            <person name="Niang G."/>
            <person name="Scheremetjew M."/>
            <person name="Finn R."/>
            <person name="Kale V."/>
            <person name="Holt S."/>
            <person name="Cochrane G."/>
            <person name="Meng A."/>
            <person name="Brown T."/>
            <person name="Cohen L."/>
        </authorList>
    </citation>
    <scope>NUCLEOTIDE SEQUENCE</scope>
    <source>
        <strain evidence="6">308</strain>
    </source>
</reference>
<evidence type="ECO:0000256" key="2">
    <source>
        <dbReference type="PROSITE-ProRule" id="PRU00035"/>
    </source>
</evidence>
<organism evidence="6">
    <name type="scientific">Corethron hystrix</name>
    <dbReference type="NCBI Taxonomy" id="216773"/>
    <lineage>
        <taxon>Eukaryota</taxon>
        <taxon>Sar</taxon>
        <taxon>Stramenopiles</taxon>
        <taxon>Ochrophyta</taxon>
        <taxon>Bacillariophyta</taxon>
        <taxon>Coscinodiscophyceae</taxon>
        <taxon>Corethrophycidae</taxon>
        <taxon>Corethrales</taxon>
        <taxon>Corethraceae</taxon>
        <taxon>Corethron</taxon>
    </lineage>
</organism>
<accession>A0A7S1BIE2</accession>
<dbReference type="InterPro" id="IPR038336">
    <property type="entry name" value="NET_sf"/>
</dbReference>
<feature type="region of interest" description="Disordered" evidence="3">
    <location>
        <begin position="192"/>
        <end position="214"/>
    </location>
</feature>
<dbReference type="AlphaFoldDB" id="A0A7S1BIE2"/>
<dbReference type="PROSITE" id="PS51525">
    <property type="entry name" value="NET"/>
    <property type="match status" value="1"/>
</dbReference>
<evidence type="ECO:0000256" key="3">
    <source>
        <dbReference type="SAM" id="MobiDB-lite"/>
    </source>
</evidence>
<dbReference type="GO" id="GO:0000785">
    <property type="term" value="C:chromatin"/>
    <property type="evidence" value="ECO:0007669"/>
    <property type="project" value="TreeGrafter"/>
</dbReference>
<sequence length="214" mass="24275">MSTAEEWDQFKKVLNKVMGWSEADPFMVPVDWRILGLSDYPEIIKKPMDLGTVKSRMESEQYSSVQKALDDIRLIWSNCKTYNQDGSDFFTLAIKLEKKFEALCGKHFKKPVEKNSVPSNQPKATLEDKRAFARNLYKITKDELGKVIMDLDEKSPESLTKNAAEDEVEINVDNITNDVFWDVVAYVKSCVGETGRKKKSSSTGKGQSKKSKAS</sequence>
<dbReference type="Gene3D" id="1.20.1270.220">
    <property type="match status" value="1"/>
</dbReference>
<dbReference type="Pfam" id="PF00439">
    <property type="entry name" value="Bromodomain"/>
    <property type="match status" value="1"/>
</dbReference>
<dbReference type="InterPro" id="IPR036427">
    <property type="entry name" value="Bromodomain-like_sf"/>
</dbReference>
<dbReference type="InterPro" id="IPR027353">
    <property type="entry name" value="NET_dom"/>
</dbReference>
<dbReference type="GO" id="GO:0006355">
    <property type="term" value="P:regulation of DNA-templated transcription"/>
    <property type="evidence" value="ECO:0007669"/>
    <property type="project" value="TreeGrafter"/>
</dbReference>
<dbReference type="EMBL" id="HBFR01019241">
    <property type="protein sequence ID" value="CAD8886725.1"/>
    <property type="molecule type" value="Transcribed_RNA"/>
</dbReference>
<name>A0A7S1BIE2_9STRA</name>
<dbReference type="Pfam" id="PF17035">
    <property type="entry name" value="BET"/>
    <property type="match status" value="1"/>
</dbReference>
<dbReference type="InterPro" id="IPR001487">
    <property type="entry name" value="Bromodomain"/>
</dbReference>
<feature type="domain" description="NET" evidence="5">
    <location>
        <begin position="114"/>
        <end position="198"/>
    </location>
</feature>
<dbReference type="GO" id="GO:0005634">
    <property type="term" value="C:nucleus"/>
    <property type="evidence" value="ECO:0007669"/>
    <property type="project" value="TreeGrafter"/>
</dbReference>
<protein>
    <recommendedName>
        <fullName evidence="7">Bromo domain-containing protein</fullName>
    </recommendedName>
</protein>
<proteinExistence type="predicted"/>
<dbReference type="Gene3D" id="1.20.920.10">
    <property type="entry name" value="Bromodomain-like"/>
    <property type="match status" value="1"/>
</dbReference>
<feature type="domain" description="Bromo" evidence="4">
    <location>
        <begin position="18"/>
        <end position="90"/>
    </location>
</feature>